<feature type="domain" description="Blue (type 1) copper" evidence="10">
    <location>
        <begin position="26"/>
        <end position="112"/>
    </location>
</feature>
<dbReference type="EMBL" id="UGVN01000002">
    <property type="protein sequence ID" value="SUE95263.1"/>
    <property type="molecule type" value="Genomic_DNA"/>
</dbReference>
<dbReference type="InterPro" id="IPR008972">
    <property type="entry name" value="Cupredoxin"/>
</dbReference>
<dbReference type="GO" id="GO:0009055">
    <property type="term" value="F:electron transfer activity"/>
    <property type="evidence" value="ECO:0007669"/>
    <property type="project" value="InterPro"/>
</dbReference>
<evidence type="ECO:0000256" key="4">
    <source>
        <dbReference type="ARBA" id="ARBA00022764"/>
    </source>
</evidence>
<evidence type="ECO:0000313" key="12">
    <source>
        <dbReference type="EMBL" id="SUE95263.1"/>
    </source>
</evidence>
<evidence type="ECO:0000256" key="5">
    <source>
        <dbReference type="ARBA" id="ARBA00022982"/>
    </source>
</evidence>
<dbReference type="AlphaFoldDB" id="A0A1S8D324"/>
<keyword evidence="6 8" id="KW-0186">Copper</keyword>
<feature type="signal peptide" evidence="9">
    <location>
        <begin position="1"/>
        <end position="20"/>
    </location>
</feature>
<feature type="binding site" evidence="8">
    <location>
        <position position="60"/>
    </location>
    <ligand>
        <name>Cu cation</name>
        <dbReference type="ChEBI" id="CHEBI:23378"/>
    </ligand>
</feature>
<dbReference type="STRING" id="207340.APZ41_013205"/>
<keyword evidence="2" id="KW-0813">Transport</keyword>
<name>A0A1S8D324_9PROT</name>
<dbReference type="Gene3D" id="2.60.40.420">
    <property type="entry name" value="Cupredoxins - blue copper proteins"/>
    <property type="match status" value="1"/>
</dbReference>
<evidence type="ECO:0000313" key="13">
    <source>
        <dbReference type="Proteomes" id="UP000054844"/>
    </source>
</evidence>
<evidence type="ECO:0000259" key="10">
    <source>
        <dbReference type="Pfam" id="PF00127"/>
    </source>
</evidence>
<reference evidence="12 14" key="2">
    <citation type="submission" date="2018-06" db="EMBL/GenBank/DDBJ databases">
        <authorList>
            <consortium name="Pathogen Informatics"/>
            <person name="Doyle S."/>
        </authorList>
    </citation>
    <scope>NUCLEOTIDE SEQUENCE [LARGE SCALE GENOMIC DNA]</scope>
    <source>
        <strain evidence="12 14">NCTC13291</strain>
    </source>
</reference>
<dbReference type="InterPro" id="IPR012745">
    <property type="entry name" value="Pseudoazurin"/>
</dbReference>
<dbReference type="GO" id="GO:0042597">
    <property type="term" value="C:periplasmic space"/>
    <property type="evidence" value="ECO:0007669"/>
    <property type="project" value="UniProtKB-SubCell"/>
</dbReference>
<evidence type="ECO:0000313" key="14">
    <source>
        <dbReference type="Proteomes" id="UP000254919"/>
    </source>
</evidence>
<dbReference type="InterPro" id="IPR000923">
    <property type="entry name" value="BlueCu_1"/>
</dbReference>
<keyword evidence="13" id="KW-1185">Reference proteome</keyword>
<dbReference type="OrthoDB" id="7510199at2"/>
<dbReference type="EMBL" id="LLWF02000044">
    <property type="protein sequence ID" value="ONH82713.1"/>
    <property type="molecule type" value="Genomic_DNA"/>
</dbReference>
<proteinExistence type="predicted"/>
<keyword evidence="3 8" id="KW-0479">Metal-binding</keyword>
<feature type="binding site" evidence="8">
    <location>
        <position position="101"/>
    </location>
    <ligand>
        <name>Cu cation</name>
        <dbReference type="ChEBI" id="CHEBI:23378"/>
    </ligand>
</feature>
<comment type="subcellular location">
    <subcellularLocation>
        <location evidence="1">Periplasm</location>
    </subcellularLocation>
</comment>
<feature type="chain" id="PRO_5033282311" description="Pseudoazurin" evidence="9">
    <location>
        <begin position="21"/>
        <end position="148"/>
    </location>
</feature>
<dbReference type="InterPro" id="IPR002386">
    <property type="entry name" value="Amicyanin/Pseudoazurin"/>
</dbReference>
<evidence type="ECO:0000256" key="9">
    <source>
        <dbReference type="SAM" id="SignalP"/>
    </source>
</evidence>
<evidence type="ECO:0000313" key="11">
    <source>
        <dbReference type="EMBL" id="ONH82713.1"/>
    </source>
</evidence>
<dbReference type="SUPFAM" id="SSF49503">
    <property type="entry name" value="Cupredoxins"/>
    <property type="match status" value="1"/>
</dbReference>
<dbReference type="CDD" id="cd04218">
    <property type="entry name" value="Pseudoazurin"/>
    <property type="match status" value="1"/>
</dbReference>
<dbReference type="GeneID" id="99631479"/>
<organism evidence="11 13">
    <name type="scientific">Roseomonas mucosa</name>
    <dbReference type="NCBI Taxonomy" id="207340"/>
    <lineage>
        <taxon>Bacteria</taxon>
        <taxon>Pseudomonadati</taxon>
        <taxon>Pseudomonadota</taxon>
        <taxon>Alphaproteobacteria</taxon>
        <taxon>Acetobacterales</taxon>
        <taxon>Roseomonadaceae</taxon>
        <taxon>Roseomonas</taxon>
    </lineage>
</organism>
<evidence type="ECO:0000256" key="8">
    <source>
        <dbReference type="PIRSR" id="PIRSR602386-1"/>
    </source>
</evidence>
<evidence type="ECO:0000256" key="3">
    <source>
        <dbReference type="ARBA" id="ARBA00022723"/>
    </source>
</evidence>
<dbReference type="PRINTS" id="PR00155">
    <property type="entry name" value="AMICYANIN"/>
</dbReference>
<comment type="cofactor">
    <cofactor evidence="8">
        <name>Cu cation</name>
        <dbReference type="ChEBI" id="CHEBI:23378"/>
    </cofactor>
    <text evidence="8">Binds 1 copper ion per subunit.</text>
</comment>
<dbReference type="InterPro" id="IPR001235">
    <property type="entry name" value="Copper_blue_Plastocyanin"/>
</dbReference>
<keyword evidence="9" id="KW-0732">Signal</keyword>
<dbReference type="RefSeq" id="WP_019460527.1">
    <property type="nucleotide sequence ID" value="NZ_AP031463.1"/>
</dbReference>
<sequence length="148" mass="16208">MRFVLPLLFFAGLFATGAHAEVHEVKMLNRNSTGNMVYEPDFVRLKPGDSIRFRAANVSHDAASIPEMLPAGAEAFKGKINEEIEVTFTAPGTYGIKCIPHYGMGMVMLVQVGDEPVDAIAVPERLPPLAKRRFQEILQRAKNPEAGG</sequence>
<evidence type="ECO:0000256" key="1">
    <source>
        <dbReference type="ARBA" id="ARBA00004418"/>
    </source>
</evidence>
<dbReference type="PRINTS" id="PR00156">
    <property type="entry name" value="COPPERBLUE"/>
</dbReference>
<accession>A0A1S8D324</accession>
<protein>
    <recommendedName>
        <fullName evidence="7">Pseudoazurin</fullName>
    </recommendedName>
</protein>
<dbReference type="GO" id="GO:0005507">
    <property type="term" value="F:copper ion binding"/>
    <property type="evidence" value="ECO:0007669"/>
    <property type="project" value="UniProtKB-UniRule"/>
</dbReference>
<evidence type="ECO:0000256" key="2">
    <source>
        <dbReference type="ARBA" id="ARBA00022448"/>
    </source>
</evidence>
<evidence type="ECO:0000256" key="7">
    <source>
        <dbReference type="NCBIfam" id="TIGR02375"/>
    </source>
</evidence>
<evidence type="ECO:0000256" key="6">
    <source>
        <dbReference type="ARBA" id="ARBA00023008"/>
    </source>
</evidence>
<dbReference type="Pfam" id="PF00127">
    <property type="entry name" value="Copper-bind"/>
    <property type="match status" value="1"/>
</dbReference>
<dbReference type="Proteomes" id="UP000054844">
    <property type="component" value="Unassembled WGS sequence"/>
</dbReference>
<keyword evidence="5" id="KW-0249">Electron transport</keyword>
<gene>
    <name evidence="12" type="primary">pazS</name>
    <name evidence="11" type="ORF">APZ41_013205</name>
    <name evidence="12" type="ORF">NCTC13291_04146</name>
</gene>
<keyword evidence="4" id="KW-0574">Periplasm</keyword>
<reference evidence="11 13" key="1">
    <citation type="submission" date="2016-12" db="EMBL/GenBank/DDBJ databases">
        <title>Draft genome sequence of Roseomonas mucosa strain AU37, isolated from a peripheral intravenous catheter.</title>
        <authorList>
            <person name="Choudhury M.A."/>
            <person name="Sidjabat H.E."/>
            <person name="Wailan A.M."/>
            <person name="Zhang L."/>
            <person name="Marsh N.M."/>
            <person name="Rickard C.M."/>
            <person name="Davies M."/>
            <person name="Mcmillan D.J."/>
        </authorList>
    </citation>
    <scope>NUCLEOTIDE SEQUENCE [LARGE SCALE GENOMIC DNA]</scope>
    <source>
        <strain evidence="11 13">SAVE376</strain>
    </source>
</reference>
<feature type="binding site" evidence="8">
    <location>
        <position position="106"/>
    </location>
    <ligand>
        <name>Cu cation</name>
        <dbReference type="ChEBI" id="CHEBI:23378"/>
    </ligand>
</feature>
<dbReference type="NCBIfam" id="TIGR02375">
    <property type="entry name" value="pseudoazurin"/>
    <property type="match status" value="1"/>
</dbReference>
<dbReference type="Proteomes" id="UP000254919">
    <property type="component" value="Unassembled WGS sequence"/>
</dbReference>
<feature type="binding site" evidence="8">
    <location>
        <position position="98"/>
    </location>
    <ligand>
        <name>Cu cation</name>
        <dbReference type="ChEBI" id="CHEBI:23378"/>
    </ligand>
</feature>